<proteinExistence type="inferred from homology"/>
<dbReference type="Pfam" id="PF00787">
    <property type="entry name" value="PX"/>
    <property type="match status" value="1"/>
</dbReference>
<accession>A0A1J1IFU7</accession>
<dbReference type="Gene3D" id="1.10.510.10">
    <property type="entry name" value="Transferase(Phosphotransferase) domain 1"/>
    <property type="match status" value="1"/>
</dbReference>
<evidence type="ECO:0000259" key="5">
    <source>
        <dbReference type="PROSITE" id="PS50195"/>
    </source>
</evidence>
<dbReference type="InterPro" id="IPR056842">
    <property type="entry name" value="THADA-like_TPR_C"/>
</dbReference>
<dbReference type="SUPFAM" id="SSF64268">
    <property type="entry name" value="PX domain"/>
    <property type="match status" value="1"/>
</dbReference>
<feature type="domain" description="PX" evidence="5">
    <location>
        <begin position="3"/>
        <end position="126"/>
    </location>
</feature>
<dbReference type="SUPFAM" id="SSF56112">
    <property type="entry name" value="Protein kinase-like (PK-like)"/>
    <property type="match status" value="1"/>
</dbReference>
<dbReference type="Gene3D" id="1.20.58.80">
    <property type="entry name" value="Phosphotransferase system, lactose/cellobiose-type IIA subunit"/>
    <property type="match status" value="1"/>
</dbReference>
<name>A0A1J1IFU7_9DIPT</name>
<dbReference type="InterPro" id="IPR011009">
    <property type="entry name" value="Kinase-like_dom_sf"/>
</dbReference>
<dbReference type="InterPro" id="IPR056843">
    <property type="entry name" value="THADA-like_TPR"/>
</dbReference>
<dbReference type="PROSITE" id="PS50011">
    <property type="entry name" value="PROTEIN_KINASE_DOM"/>
    <property type="match status" value="1"/>
</dbReference>
<dbReference type="SUPFAM" id="SSF48371">
    <property type="entry name" value="ARM repeat"/>
    <property type="match status" value="1"/>
</dbReference>
<protein>
    <recommendedName>
        <fullName evidence="3">tRNA (32-2'-O)-methyltransferase regulator THADA</fullName>
    </recommendedName>
</protein>
<dbReference type="GO" id="GO:0030488">
    <property type="term" value="P:tRNA methylation"/>
    <property type="evidence" value="ECO:0007669"/>
    <property type="project" value="TreeGrafter"/>
</dbReference>
<dbReference type="PANTHER" id="PTHR14387">
    <property type="entry name" value="THADA/DEATH RECEPTOR INTERACTING PROTEIN"/>
    <property type="match status" value="1"/>
</dbReference>
<evidence type="ECO:0000313" key="6">
    <source>
        <dbReference type="EMBL" id="CRK99125.1"/>
    </source>
</evidence>
<dbReference type="InterPro" id="IPR001683">
    <property type="entry name" value="PX_dom"/>
</dbReference>
<evidence type="ECO:0000259" key="4">
    <source>
        <dbReference type="PROSITE" id="PS50011"/>
    </source>
</evidence>
<dbReference type="CDD" id="cd02677">
    <property type="entry name" value="MIT_SNX15"/>
    <property type="match status" value="1"/>
</dbReference>
<dbReference type="EMBL" id="CVRI01000048">
    <property type="protein sequence ID" value="CRK99125.1"/>
    <property type="molecule type" value="Genomic_DNA"/>
</dbReference>
<dbReference type="InterPro" id="IPR036181">
    <property type="entry name" value="MIT_dom_sf"/>
</dbReference>
<comment type="similarity">
    <text evidence="1">Belongs to the THADA family.</text>
</comment>
<dbReference type="SMART" id="SM00745">
    <property type="entry name" value="MIT"/>
    <property type="match status" value="1"/>
</dbReference>
<sequence length="2331" mass="268238">MALLGGLIHNFTIPETRRLQKYTSYKITLISFPKNSHLFGSLAKISVWKRYSDFKKLEGDLSRTYKSYNLKTFFKSDSTFFKRFDPSIVEQRKQTILEFLYYCAENPVIYRSQCFVKFFEDGSGSPTDDIYDITKDIDDDTLNSSIEDTSSCDILSQNNSIELEDPPESQEVTDEDNTFELLSTAIDYLYDAAMCFSQAVQEEANLRYKPAFELYKIGIDKLLTGAKNDTNERRKRIAKTKAGKYLERAESLYENHIAQLQDEIFVIEDSVTEDTAPSVLALERPMNNLSRFKVVGINNFIMKVQDCTDKKFYVLKNVYKDSSFSILLPQSIPFMIKLISYYRTENSVFLLLPLLSGGLLWDYINSYRSNDDNKSINIEEIFVEPPVVALQEPENPFEQSQDVIEISEEIIDVEAEEVTEDNLLEAIDLYNNETPAIPSFDTLSSEMDINDLMSCSQKLLESVSKTLEKSQILAKEKTQKSSSNEKLSELVVEKQENMEINEKVIEETSKKIEPVEVRKEIVQLPEHVLRQWISEIIVAVHNLHKAGIICGDLNLDNLLLGPQGHVTLTYFCQAPRSDYHDLCRLNPKAIRCLYVAFDFPITQISDWYSVGVIIYELMTRERFYLNHPKGISRFNEIQYSDPDCSTMNVLSLRINVKTDDRETSKASKDLFTLEIEDFWNEEYKMNLKAINESTVTEFQLKEFRKFVKLISPENPESGKIAAKLVKFYFDEKVKHPAKSTIQSCFNQSSEQNLLIFSFKQEIIQRVSQLNPSSTEESFQFISCLNEASQNFNPAICAMKQSLNEIIPFIKNLIHIYEQQLQTGLSPAQKNEISQQLHSSLQLIIFCVKITAIESESELLKENLKEIVIKSNELLENVDIPMDTKNNCALLIVLHSKVTGDTKYIDWLKDSNNSDAKRLCLIFGVVNTLNPENLSNYLNFLAEISKILENIFLKSSIDPSSMLSICRSFTQVTKKLLSLKAIDYSEPALKTITLTALSVSFLNLEHHMDSVRHMSKDILKNIAEIGRKSSSSSFLIDKIFDEISQIQTISLKSIVIQTLSPILTSEVIFKKMRNSEFDDELLKAISDNTETNHNIVNCFESLVRNAEHKKAEKLIRKAVDFMKITETDGELYAVLEKLLLKLVSRNEEILKEIMSFDDLDDGFRFQCLAVGKKTGIYENKITTIEKWKGIISFDEIKAAMFNADDSVRTSALSLIIETRKVTEIFTEQEFECISFFLLHNINVQSPSTRQIIQGLIKNIFVRINCALKVFIRKKMKEMLINYQKFLLSLQEFCLDNLFEGANFTRRTLSLRILFYVMESFAEHFPDKLSDIWNREKFDVLMNVSKDSYEANKAIMIEIVNFIPKEVTRELISMNLNELKSLVVSIKPPDSLTASYLVEFSTKFIFNFELFPSFNSSEIFPEAFVMLSWLENIINEGLEVGEKSLIVASSTNPLYGVVLCIRHLLSKLDLNEMGLCNLWRGYFKRLLVLTKRLTLVVAPVVNNSSPEGILPKDEVEDVEDENIKKKWSEIISNTTPQIILLCSWRTIKEVSLLLGDICLRVPLMTNNVGLLDVEQFLTIGDHFLELLSKTKHRGAFEQCFFGFSQLCMRLWTCKEPELHRLPSVMLHQMMKSISGHDKENNELLSMKNLCATRRSAGLPFMIQALITSELKVSTNKNFHFVMKNLFDFCRNGEHLETRTHSLNILRALFRCSDLNEAIGEYIADGVKCSILGYGAESWVERNSSTLLFSAVMVRIFGVQRTRDSEELNIRNKMTGRIFFLRYPELYDFFMEQLIEASKCVQRVGMNVKLHPLMLLLIRLYSSSLEGSESNLKLTGFIPVVTLCSSCIEMQTRVLCAKFIANVSPPDLIVSRITQSVEILYENEKIPSNIEHGILLQIFYLTKRLPEASLSSKSNKIKILKDICSLSHRYREKIVCYGTFLDIVIEILLKLQSDDIEISEFTDKFISNFKPSGIIGLPVIPKKVFLLKLMKYFFTESFHDLEIVVKDLHKENSYLDSFLNLLLMLTDFNYATSMKEEYEINETEIRVLQKLGDEKIQDLRKKFLNITNLSAFLEFNRKKVFDLISLRFEYQDDYQHLEAVQDLIKSARTLPEHLKKSSLNLANSVLIKNLKFLPFIDFSFLVEISTDSSMFVKWSASNFVETLAENLSEIDSLDTLLQFSQSLLLLLMDDESEIRTRNMKIVMKMIESQSSRHVIPSYAQELFIEHLSELLQNFDRHEILALILLIAIDGLSGDNSLDDNIAEYRVFDKNEVNIFSETYIIKKICLRKLKEKLLSENVEVETQISKIIKATKKFKINVNEAVMQDLMTDLIQLT</sequence>
<dbReference type="GO" id="GO:0004672">
    <property type="term" value="F:protein kinase activity"/>
    <property type="evidence" value="ECO:0007669"/>
    <property type="project" value="InterPro"/>
</dbReference>
<dbReference type="GO" id="GO:0005524">
    <property type="term" value="F:ATP binding"/>
    <property type="evidence" value="ECO:0007669"/>
    <property type="project" value="InterPro"/>
</dbReference>
<evidence type="ECO:0000256" key="3">
    <source>
        <dbReference type="ARBA" id="ARBA00035698"/>
    </source>
</evidence>
<feature type="domain" description="Protein kinase" evidence="4">
    <location>
        <begin position="265"/>
        <end position="738"/>
    </location>
</feature>
<gene>
    <name evidence="6" type="ORF">CLUMA_CG011963</name>
</gene>
<dbReference type="InterPro" id="IPR019442">
    <property type="entry name" value="THADA/TRM732_DUF2428"/>
</dbReference>
<evidence type="ECO:0000256" key="1">
    <source>
        <dbReference type="ARBA" id="ARBA00010409"/>
    </source>
</evidence>
<dbReference type="SMART" id="SM00312">
    <property type="entry name" value="PX"/>
    <property type="match status" value="1"/>
</dbReference>
<organism evidence="6 7">
    <name type="scientific">Clunio marinus</name>
    <dbReference type="NCBI Taxonomy" id="568069"/>
    <lineage>
        <taxon>Eukaryota</taxon>
        <taxon>Metazoa</taxon>
        <taxon>Ecdysozoa</taxon>
        <taxon>Arthropoda</taxon>
        <taxon>Hexapoda</taxon>
        <taxon>Insecta</taxon>
        <taxon>Pterygota</taxon>
        <taxon>Neoptera</taxon>
        <taxon>Endopterygota</taxon>
        <taxon>Diptera</taxon>
        <taxon>Nematocera</taxon>
        <taxon>Chironomoidea</taxon>
        <taxon>Chironomidae</taxon>
        <taxon>Clunio</taxon>
    </lineage>
</organism>
<dbReference type="Pfam" id="PF25151">
    <property type="entry name" value="TPR_Trm732_C"/>
    <property type="match status" value="1"/>
</dbReference>
<dbReference type="Proteomes" id="UP000183832">
    <property type="component" value="Unassembled WGS sequence"/>
</dbReference>
<dbReference type="OrthoDB" id="73997at2759"/>
<dbReference type="PROSITE" id="PS50195">
    <property type="entry name" value="PX"/>
    <property type="match status" value="1"/>
</dbReference>
<dbReference type="GO" id="GO:0035091">
    <property type="term" value="F:phosphatidylinositol binding"/>
    <property type="evidence" value="ECO:0007669"/>
    <property type="project" value="InterPro"/>
</dbReference>
<dbReference type="SUPFAM" id="SSF116846">
    <property type="entry name" value="MIT domain"/>
    <property type="match status" value="1"/>
</dbReference>
<dbReference type="InterPro" id="IPR007330">
    <property type="entry name" value="MIT_dom"/>
</dbReference>
<dbReference type="Pfam" id="PF10350">
    <property type="entry name" value="DUF2428"/>
    <property type="match status" value="1"/>
</dbReference>
<keyword evidence="2" id="KW-0819">tRNA processing</keyword>
<dbReference type="Pfam" id="PF00069">
    <property type="entry name" value="Pkinase"/>
    <property type="match status" value="1"/>
</dbReference>
<dbReference type="InterPro" id="IPR016024">
    <property type="entry name" value="ARM-type_fold"/>
</dbReference>
<dbReference type="Gene3D" id="3.30.1520.10">
    <property type="entry name" value="Phox-like domain"/>
    <property type="match status" value="1"/>
</dbReference>
<dbReference type="InterPro" id="IPR051954">
    <property type="entry name" value="tRNA_methyltransferase_THADA"/>
</dbReference>
<dbReference type="InterPro" id="IPR000719">
    <property type="entry name" value="Prot_kinase_dom"/>
</dbReference>
<evidence type="ECO:0000256" key="2">
    <source>
        <dbReference type="ARBA" id="ARBA00022694"/>
    </source>
</evidence>
<dbReference type="Pfam" id="PF04212">
    <property type="entry name" value="MIT"/>
    <property type="match status" value="1"/>
</dbReference>
<dbReference type="STRING" id="568069.A0A1J1IFU7"/>
<dbReference type="InterPro" id="IPR036871">
    <property type="entry name" value="PX_dom_sf"/>
</dbReference>
<evidence type="ECO:0000313" key="7">
    <source>
        <dbReference type="Proteomes" id="UP000183832"/>
    </source>
</evidence>
<dbReference type="Pfam" id="PF25150">
    <property type="entry name" value="TPR_Trm732"/>
    <property type="match status" value="1"/>
</dbReference>
<keyword evidence="7" id="KW-1185">Reference proteome</keyword>
<dbReference type="GO" id="GO:0005829">
    <property type="term" value="C:cytosol"/>
    <property type="evidence" value="ECO:0007669"/>
    <property type="project" value="TreeGrafter"/>
</dbReference>
<reference evidence="6 7" key="1">
    <citation type="submission" date="2015-04" db="EMBL/GenBank/DDBJ databases">
        <authorList>
            <person name="Syromyatnikov M.Y."/>
            <person name="Popov V.N."/>
        </authorList>
    </citation>
    <scope>NUCLEOTIDE SEQUENCE [LARGE SCALE GENOMIC DNA]</scope>
</reference>
<dbReference type="PANTHER" id="PTHR14387:SF7">
    <property type="entry name" value="THYROID ADENOMA-ASSOCIATED PROTEIN"/>
    <property type="match status" value="1"/>
</dbReference>